<proteinExistence type="predicted"/>
<gene>
    <name evidence="1" type="ORF">ENKO_25730</name>
</gene>
<organism evidence="1 2">
    <name type="scientific">Enterobacter kobei</name>
    <dbReference type="NCBI Taxonomy" id="208224"/>
    <lineage>
        <taxon>Bacteria</taxon>
        <taxon>Pseudomonadati</taxon>
        <taxon>Pseudomonadota</taxon>
        <taxon>Gammaproteobacteria</taxon>
        <taxon>Enterobacterales</taxon>
        <taxon>Enterobacteriaceae</taxon>
        <taxon>Enterobacter</taxon>
        <taxon>Enterobacter cloacae complex</taxon>
    </lineage>
</organism>
<reference evidence="1" key="1">
    <citation type="submission" date="2021-04" db="EMBL/GenBank/DDBJ databases">
        <title>Difference and commonality of drug resistance evolution in various bacteria. and drug sensitivity profiles.</title>
        <authorList>
            <person name="Maeda T."/>
            <person name="Shibai A."/>
            <person name="Kawada K."/>
            <person name="Kotani H."/>
            <person name="Tarusawa Y."/>
            <person name="Tanabe K."/>
            <person name="Furusawa C."/>
        </authorList>
    </citation>
    <scope>NUCLEOTIDE SEQUENCE</scope>
    <source>
        <strain evidence="1">JCM 8580</strain>
    </source>
</reference>
<sequence length="113" mass="12457">MAIDTFTWCVRTDASGSTNVATLQAQFGDGYKQVASAGINTAAETWNLTCSGKVAAMKPVREFLLSHVIKSFWWVNPWGERKLYRVKADSVSPTFPNGGFVEISFVFEQAFAP</sequence>
<dbReference type="InterPro" id="IPR010265">
    <property type="entry name" value="Phage_lambda_TipM"/>
</dbReference>
<protein>
    <submittedName>
        <fullName evidence="1">Phage tail protein</fullName>
    </submittedName>
</protein>
<accession>A0AA86MCT7</accession>
<dbReference type="AlphaFoldDB" id="A0AA86MCT7"/>
<evidence type="ECO:0000313" key="1">
    <source>
        <dbReference type="EMBL" id="BCU55979.1"/>
    </source>
</evidence>
<dbReference type="Proteomes" id="UP000682928">
    <property type="component" value="Chromosome"/>
</dbReference>
<dbReference type="RefSeq" id="WP_088219561.1">
    <property type="nucleotide sequence ID" value="NZ_AP024590.1"/>
</dbReference>
<dbReference type="EMBL" id="AP024590">
    <property type="protein sequence ID" value="BCU55979.1"/>
    <property type="molecule type" value="Genomic_DNA"/>
</dbReference>
<dbReference type="Pfam" id="PF05939">
    <property type="entry name" value="Phage_min_tail"/>
    <property type="match status" value="1"/>
</dbReference>
<evidence type="ECO:0000313" key="2">
    <source>
        <dbReference type="Proteomes" id="UP000682928"/>
    </source>
</evidence>
<name>A0AA86MCT7_9ENTR</name>